<protein>
    <submittedName>
        <fullName evidence="2">Uncharacterized protein</fullName>
    </submittedName>
</protein>
<name>A0A455W010_ENTAS</name>
<evidence type="ECO:0000256" key="1">
    <source>
        <dbReference type="SAM" id="Phobius"/>
    </source>
</evidence>
<evidence type="ECO:0000313" key="2">
    <source>
        <dbReference type="EMBL" id="BBI96788.1"/>
    </source>
</evidence>
<feature type="transmembrane region" description="Helical" evidence="1">
    <location>
        <begin position="37"/>
        <end position="57"/>
    </location>
</feature>
<accession>A0A455W010</accession>
<keyword evidence="1" id="KW-0472">Membrane</keyword>
<gene>
    <name evidence="2" type="ORF">MRY18106EAS_33200</name>
</gene>
<keyword evidence="1" id="KW-1133">Transmembrane helix</keyword>
<proteinExistence type="predicted"/>
<dbReference type="AlphaFoldDB" id="A0A455W010"/>
<sequence length="105" mass="11800">MHRMNDQSGNVITQFFAWLAAVSAALGFSTQDMVFMFFGLIGVLLSLASFISGRLDARKLHKEDRRRTQLLEKYFDDARKLPPADRPASVKVVTDAINRINANAK</sequence>
<dbReference type="EMBL" id="AP019533">
    <property type="protein sequence ID" value="BBI96788.1"/>
    <property type="molecule type" value="Genomic_DNA"/>
</dbReference>
<keyword evidence="1" id="KW-0812">Transmembrane</keyword>
<organism evidence="2">
    <name type="scientific">Enterobacter asburiae</name>
    <dbReference type="NCBI Taxonomy" id="61645"/>
    <lineage>
        <taxon>Bacteria</taxon>
        <taxon>Pseudomonadati</taxon>
        <taxon>Pseudomonadota</taxon>
        <taxon>Gammaproteobacteria</taxon>
        <taxon>Enterobacterales</taxon>
        <taxon>Enterobacteriaceae</taxon>
        <taxon>Enterobacter</taxon>
        <taxon>Enterobacter cloacae complex</taxon>
    </lineage>
</organism>
<reference evidence="2" key="1">
    <citation type="submission" date="2019-03" db="EMBL/GenBank/DDBJ databases">
        <title>Complete genome sequences of Enterobacter asburiae str. MRY18-106 isolated from a patient in Japan.</title>
        <authorList>
            <person name="Sekizuka T."/>
            <person name="Matsui M."/>
            <person name="Takara T."/>
            <person name="Uechi A."/>
            <person name="Harakuni M."/>
            <person name="Kimura T."/>
            <person name="Suzuki S."/>
            <person name="Kuroda M."/>
        </authorList>
    </citation>
    <scope>NUCLEOTIDE SEQUENCE</scope>
    <source>
        <strain evidence="2">MRY18-106</strain>
    </source>
</reference>
<dbReference type="RefSeq" id="WP_023325716.1">
    <property type="nucleotide sequence ID" value="NZ_AP024281.1"/>
</dbReference>